<keyword evidence="1" id="KW-0472">Membrane</keyword>
<evidence type="ECO:0000313" key="2">
    <source>
        <dbReference type="EMBL" id="BBP93072.1"/>
    </source>
</evidence>
<evidence type="ECO:0000256" key="1">
    <source>
        <dbReference type="SAM" id="Phobius"/>
    </source>
</evidence>
<proteinExistence type="predicted"/>
<dbReference type="Proteomes" id="UP000464658">
    <property type="component" value="Chromosome"/>
</dbReference>
<keyword evidence="1" id="KW-0812">Transmembrane</keyword>
<feature type="transmembrane region" description="Helical" evidence="1">
    <location>
        <begin position="6"/>
        <end position="24"/>
    </location>
</feature>
<accession>A0A5S9MK71</accession>
<name>A0A5S9MK71_BACIA</name>
<organism evidence="2 3">
    <name type="scientific">Bacillus safensis</name>
    <dbReference type="NCBI Taxonomy" id="561879"/>
    <lineage>
        <taxon>Bacteria</taxon>
        <taxon>Bacillati</taxon>
        <taxon>Bacillota</taxon>
        <taxon>Bacilli</taxon>
        <taxon>Bacillales</taxon>
        <taxon>Bacillaceae</taxon>
        <taxon>Bacillus</taxon>
    </lineage>
</organism>
<dbReference type="AlphaFoldDB" id="A0A5S9MK71"/>
<reference evidence="2 3" key="1">
    <citation type="submission" date="2019-12" db="EMBL/GenBank/DDBJ databases">
        <title>Full genome sequence of a Bacillus safensis strain isolated from commercially available natto in Indonesia.</title>
        <authorList>
            <person name="Yoshida M."/>
            <person name="Uomi M."/>
            <person name="Waturangi D."/>
            <person name="Ekaputri J.J."/>
            <person name="Setiamarga D.H.E."/>
        </authorList>
    </citation>
    <scope>NUCLEOTIDE SEQUENCE [LARGE SCALE GENOMIC DNA]</scope>
    <source>
        <strain evidence="2 3">IDN1</strain>
    </source>
</reference>
<dbReference type="EMBL" id="AP021906">
    <property type="protein sequence ID" value="BBP93072.1"/>
    <property type="molecule type" value="Genomic_DNA"/>
</dbReference>
<gene>
    <name evidence="2" type="ORF">BsIDN1_66900</name>
</gene>
<keyword evidence="1" id="KW-1133">Transmembrane helix</keyword>
<sequence length="111" mass="12969">MKKLKSWLSVWFGFMMNVLVNPGVMMKQQGFQAAAADAGFFEVVKERELEKLAEEHKKKRRIEKRFTQSLMMLEEKTMREARAGPLFTFTEKVKQGKIPHKKCYLLGEDTP</sequence>
<evidence type="ECO:0000313" key="3">
    <source>
        <dbReference type="Proteomes" id="UP000464658"/>
    </source>
</evidence>
<protein>
    <submittedName>
        <fullName evidence="2">Uncharacterized protein</fullName>
    </submittedName>
</protein>